<proteinExistence type="predicted"/>
<reference evidence="2" key="2">
    <citation type="journal article" date="2015" name="Data Brief">
        <title>Shoot transcriptome of the giant reed, Arundo donax.</title>
        <authorList>
            <person name="Barrero R.A."/>
            <person name="Guerrero F.D."/>
            <person name="Moolhuijzen P."/>
            <person name="Goolsby J.A."/>
            <person name="Tidwell J."/>
            <person name="Bellgard S.E."/>
            <person name="Bellgard M.I."/>
        </authorList>
    </citation>
    <scope>NUCLEOTIDE SEQUENCE</scope>
    <source>
        <tissue evidence="2">Shoot tissue taken approximately 20 cm above the soil surface</tissue>
    </source>
</reference>
<dbReference type="EMBL" id="GBRH01203694">
    <property type="protein sequence ID" value="JAD94201.1"/>
    <property type="molecule type" value="Transcribed_RNA"/>
</dbReference>
<feature type="region of interest" description="Disordered" evidence="1">
    <location>
        <begin position="1"/>
        <end position="28"/>
    </location>
</feature>
<evidence type="ECO:0000313" key="2">
    <source>
        <dbReference type="EMBL" id="JAD94201.1"/>
    </source>
</evidence>
<sequence length="79" mass="8803">MNLHQNHLHGSDPWRVRGPKGLGGRSTGLDWSHHIDNLEKPTNPAVPISLRSGIPWTNKLLTKSLHPSLNESEITPFPI</sequence>
<reference evidence="2" key="1">
    <citation type="submission" date="2014-09" db="EMBL/GenBank/DDBJ databases">
        <authorList>
            <person name="Magalhaes I.L.F."/>
            <person name="Oliveira U."/>
            <person name="Santos F.R."/>
            <person name="Vidigal T.H.D.A."/>
            <person name="Brescovit A.D."/>
            <person name="Santos A.J."/>
        </authorList>
    </citation>
    <scope>NUCLEOTIDE SEQUENCE</scope>
    <source>
        <tissue evidence="2">Shoot tissue taken approximately 20 cm above the soil surface</tissue>
    </source>
</reference>
<name>A0A0A9E2C8_ARUDO</name>
<accession>A0A0A9E2C8</accession>
<dbReference type="AlphaFoldDB" id="A0A0A9E2C8"/>
<protein>
    <submittedName>
        <fullName evidence="2">Uncharacterized protein</fullName>
    </submittedName>
</protein>
<organism evidence="2">
    <name type="scientific">Arundo donax</name>
    <name type="common">Giant reed</name>
    <name type="synonym">Donax arundinaceus</name>
    <dbReference type="NCBI Taxonomy" id="35708"/>
    <lineage>
        <taxon>Eukaryota</taxon>
        <taxon>Viridiplantae</taxon>
        <taxon>Streptophyta</taxon>
        <taxon>Embryophyta</taxon>
        <taxon>Tracheophyta</taxon>
        <taxon>Spermatophyta</taxon>
        <taxon>Magnoliopsida</taxon>
        <taxon>Liliopsida</taxon>
        <taxon>Poales</taxon>
        <taxon>Poaceae</taxon>
        <taxon>PACMAD clade</taxon>
        <taxon>Arundinoideae</taxon>
        <taxon>Arundineae</taxon>
        <taxon>Arundo</taxon>
    </lineage>
</organism>
<evidence type="ECO:0000256" key="1">
    <source>
        <dbReference type="SAM" id="MobiDB-lite"/>
    </source>
</evidence>